<keyword evidence="2" id="KW-1185">Reference proteome</keyword>
<sequence length="96" mass="10886">MGSQKIARLNKVTAMLEGRSWTHRKLPLEVAKARVRLKDPGVEITQTLQCLNQGNGKEALAYFICDNFLTPIVVKWFTQKKSSQPDQNEDGELVKE</sequence>
<dbReference type="OrthoDB" id="9875051at2"/>
<evidence type="ECO:0000313" key="2">
    <source>
        <dbReference type="Proteomes" id="UP000296201"/>
    </source>
</evidence>
<evidence type="ECO:0000313" key="1">
    <source>
        <dbReference type="EMBL" id="QBZ82961.1"/>
    </source>
</evidence>
<proteinExistence type="predicted"/>
<organism evidence="1 2">
    <name type="scientific">Hydrogenovibrio crunogenus</name>
    <dbReference type="NCBI Taxonomy" id="39765"/>
    <lineage>
        <taxon>Bacteria</taxon>
        <taxon>Pseudomonadati</taxon>
        <taxon>Pseudomonadota</taxon>
        <taxon>Gammaproteobacteria</taxon>
        <taxon>Thiotrichales</taxon>
        <taxon>Piscirickettsiaceae</taxon>
        <taxon>Hydrogenovibrio</taxon>
    </lineage>
</organism>
<protein>
    <submittedName>
        <fullName evidence="1">Uncharacterized protein</fullName>
    </submittedName>
</protein>
<dbReference type="AlphaFoldDB" id="A0A4P7NYT0"/>
<reference evidence="1 2" key="1">
    <citation type="submission" date="2018-08" db="EMBL/GenBank/DDBJ databases">
        <title>Horizontal acquisition of hydrogen conversion ability and other habitat adaptations in Hydrogenovibrio crunogenus strains.</title>
        <authorList>
            <person name="Gonnella G."/>
            <person name="Adam N."/>
            <person name="Perner M."/>
        </authorList>
    </citation>
    <scope>NUCLEOTIDE SEQUENCE [LARGE SCALE GENOMIC DNA]</scope>
    <source>
        <strain evidence="1 2">SP-41</strain>
    </source>
</reference>
<dbReference type="EMBL" id="CP032096">
    <property type="protein sequence ID" value="QBZ82961.1"/>
    <property type="molecule type" value="Genomic_DNA"/>
</dbReference>
<dbReference type="Proteomes" id="UP000296201">
    <property type="component" value="Chromosome"/>
</dbReference>
<accession>A0A4P7NYT0</accession>
<dbReference type="RefSeq" id="WP_135795625.1">
    <property type="nucleotide sequence ID" value="NZ_CP032096.1"/>
</dbReference>
<name>A0A4P7NYT0_9GAMM</name>
<gene>
    <name evidence="1" type="ORF">GHNINEIG_01002</name>
</gene>